<feature type="compositionally biased region" description="Basic and acidic residues" evidence="1">
    <location>
        <begin position="13"/>
        <end position="32"/>
    </location>
</feature>
<dbReference type="Proteomes" id="UP000192758">
    <property type="component" value="Unassembled WGS sequence"/>
</dbReference>
<reference evidence="3 4" key="1">
    <citation type="journal article" date="2017" name="Environ. Microbiol.">
        <title>Decay of the glycolytic pathway and adaptation to intranuclear parasitism within Enterocytozoonidae microsporidia.</title>
        <authorList>
            <person name="Wiredu Boakye D."/>
            <person name="Jaroenlak P."/>
            <person name="Prachumwat A."/>
            <person name="Williams T.A."/>
            <person name="Bateman K.S."/>
            <person name="Itsathitphaisarn O."/>
            <person name="Sritunyalucksana K."/>
            <person name="Paszkiewicz K.H."/>
            <person name="Moore K.A."/>
            <person name="Stentiford G.D."/>
            <person name="Williams B.A."/>
        </authorList>
    </citation>
    <scope>NUCLEOTIDE SEQUENCE [LARGE SCALE GENOMIC DNA]</scope>
    <source>
        <strain evidence="3 4">TH1</strain>
    </source>
</reference>
<feature type="domain" description="PWWP" evidence="2">
    <location>
        <begin position="54"/>
        <end position="120"/>
    </location>
</feature>
<dbReference type="AlphaFoldDB" id="A0A1W0E831"/>
<dbReference type="Gene3D" id="2.30.30.140">
    <property type="match status" value="1"/>
</dbReference>
<feature type="region of interest" description="Disordered" evidence="1">
    <location>
        <begin position="170"/>
        <end position="249"/>
    </location>
</feature>
<proteinExistence type="predicted"/>
<evidence type="ECO:0000313" key="4">
    <source>
        <dbReference type="Proteomes" id="UP000192758"/>
    </source>
</evidence>
<name>A0A1W0E831_9MICR</name>
<dbReference type="STRING" id="646526.A0A1W0E831"/>
<organism evidence="3 4">
    <name type="scientific">Ecytonucleospora hepatopenaei</name>
    <dbReference type="NCBI Taxonomy" id="646526"/>
    <lineage>
        <taxon>Eukaryota</taxon>
        <taxon>Fungi</taxon>
        <taxon>Fungi incertae sedis</taxon>
        <taxon>Microsporidia</taxon>
        <taxon>Enterocytozoonidae</taxon>
        <taxon>Ecytonucleospora</taxon>
    </lineage>
</organism>
<feature type="region of interest" description="Disordered" evidence="1">
    <location>
        <begin position="1"/>
        <end position="32"/>
    </location>
</feature>
<feature type="compositionally biased region" description="Basic and acidic residues" evidence="1">
    <location>
        <begin position="216"/>
        <end position="249"/>
    </location>
</feature>
<dbReference type="Pfam" id="PF00855">
    <property type="entry name" value="PWWP"/>
    <property type="match status" value="1"/>
</dbReference>
<dbReference type="SUPFAM" id="SSF63748">
    <property type="entry name" value="Tudor/PWWP/MBT"/>
    <property type="match status" value="1"/>
</dbReference>
<accession>A0A1W0E831</accession>
<dbReference type="OrthoDB" id="21615at2759"/>
<dbReference type="VEuPathDB" id="MicrosporidiaDB:EHP00_2020"/>
<protein>
    <recommendedName>
        <fullName evidence="2">PWWP domain-containing protein</fullName>
    </recommendedName>
</protein>
<evidence type="ECO:0000256" key="1">
    <source>
        <dbReference type="SAM" id="MobiDB-lite"/>
    </source>
</evidence>
<evidence type="ECO:0000313" key="3">
    <source>
        <dbReference type="EMBL" id="OQS55376.1"/>
    </source>
</evidence>
<keyword evidence="4" id="KW-1185">Reference proteome</keyword>
<sequence>MENKMTDNVTVEKISETKEKEDNKINSKPVDDNKINSKPAIKTYKVKPVEEWKAGDLVWAKFDDFCYWPGRIATSVISDALKQHKKGHEAQDKLVCVLFYGLECSYGLVNVEYVCDFKENYTRYCKEDETDDFKHAIKMANENEKFLDPPLELQVESTVEVQKETLPEPKTGEINEAGDITENTLNDDNNITDNNLNDNKINTNNNVTDNNLNDSDNVKKVKFTDNKNINDDLNNKHDNEPEIVNDKNN</sequence>
<dbReference type="EMBL" id="MNPJ01000010">
    <property type="protein sequence ID" value="OQS55376.1"/>
    <property type="molecule type" value="Genomic_DNA"/>
</dbReference>
<dbReference type="InterPro" id="IPR000313">
    <property type="entry name" value="PWWP_dom"/>
</dbReference>
<evidence type="ECO:0000259" key="2">
    <source>
        <dbReference type="PROSITE" id="PS50812"/>
    </source>
</evidence>
<dbReference type="PROSITE" id="PS50812">
    <property type="entry name" value="PWWP"/>
    <property type="match status" value="1"/>
</dbReference>
<feature type="compositionally biased region" description="Low complexity" evidence="1">
    <location>
        <begin position="180"/>
        <end position="215"/>
    </location>
</feature>
<gene>
    <name evidence="3" type="ORF">EHP00_2020</name>
</gene>
<dbReference type="CDD" id="cd05162">
    <property type="entry name" value="PWWP"/>
    <property type="match status" value="1"/>
</dbReference>
<comment type="caution">
    <text evidence="3">The sequence shown here is derived from an EMBL/GenBank/DDBJ whole genome shotgun (WGS) entry which is preliminary data.</text>
</comment>